<keyword evidence="5" id="KW-0949">S-adenosyl-L-methionine</keyword>
<gene>
    <name evidence="7" type="ORF">PV08_02612</name>
</gene>
<dbReference type="InterPro" id="IPR029063">
    <property type="entry name" value="SAM-dependent_MTases_sf"/>
</dbReference>
<reference evidence="7 8" key="1">
    <citation type="submission" date="2015-01" db="EMBL/GenBank/DDBJ databases">
        <title>The Genome Sequence of Exophiala spinifera CBS89968.</title>
        <authorList>
            <consortium name="The Broad Institute Genomics Platform"/>
            <person name="Cuomo C."/>
            <person name="de Hoog S."/>
            <person name="Gorbushina A."/>
            <person name="Stielow B."/>
            <person name="Teixiera M."/>
            <person name="Abouelleil A."/>
            <person name="Chapman S.B."/>
            <person name="Priest M."/>
            <person name="Young S.K."/>
            <person name="Wortman J."/>
            <person name="Nusbaum C."/>
            <person name="Birren B."/>
        </authorList>
    </citation>
    <scope>NUCLEOTIDE SEQUENCE [LARGE SCALE GENOMIC DNA]</scope>
    <source>
        <strain evidence="7 8">CBS 89968</strain>
    </source>
</reference>
<dbReference type="Pfam" id="PF07942">
    <property type="entry name" value="CARME"/>
    <property type="match status" value="1"/>
</dbReference>
<evidence type="ECO:0000313" key="7">
    <source>
        <dbReference type="EMBL" id="KIW18324.1"/>
    </source>
</evidence>
<evidence type="ECO:0000256" key="3">
    <source>
        <dbReference type="ARBA" id="ARBA00022603"/>
    </source>
</evidence>
<evidence type="ECO:0000256" key="5">
    <source>
        <dbReference type="ARBA" id="ARBA00022691"/>
    </source>
</evidence>
<dbReference type="PANTHER" id="PTHR12303:SF6">
    <property type="entry name" value="CARNOSINE N-METHYLTRANSFERASE"/>
    <property type="match status" value="1"/>
</dbReference>
<feature type="compositionally biased region" description="Basic residues" evidence="6">
    <location>
        <begin position="398"/>
        <end position="414"/>
    </location>
</feature>
<evidence type="ECO:0000256" key="4">
    <source>
        <dbReference type="ARBA" id="ARBA00022679"/>
    </source>
</evidence>
<feature type="region of interest" description="Disordered" evidence="6">
    <location>
        <begin position="1"/>
        <end position="24"/>
    </location>
</feature>
<dbReference type="AlphaFoldDB" id="A0A0D2C3V7"/>
<dbReference type="HOGENOM" id="CLU_030612_1_2_1"/>
<dbReference type="GO" id="GO:0032259">
    <property type="term" value="P:methylation"/>
    <property type="evidence" value="ECO:0007669"/>
    <property type="project" value="UniProtKB-KW"/>
</dbReference>
<name>A0A0D2C3V7_9EURO</name>
<keyword evidence="3" id="KW-0489">Methyltransferase</keyword>
<evidence type="ECO:0000256" key="1">
    <source>
        <dbReference type="ARBA" id="ARBA00010086"/>
    </source>
</evidence>
<feature type="region of interest" description="Disordered" evidence="6">
    <location>
        <begin position="357"/>
        <end position="415"/>
    </location>
</feature>
<dbReference type="STRING" id="91928.A0A0D2C3V7"/>
<comment type="similarity">
    <text evidence="1">Belongs to the carnosine N-methyltransferase family.</text>
</comment>
<feature type="compositionally biased region" description="Acidic residues" evidence="6">
    <location>
        <begin position="367"/>
        <end position="376"/>
    </location>
</feature>
<organism evidence="7 8">
    <name type="scientific">Exophiala spinifera</name>
    <dbReference type="NCBI Taxonomy" id="91928"/>
    <lineage>
        <taxon>Eukaryota</taxon>
        <taxon>Fungi</taxon>
        <taxon>Dikarya</taxon>
        <taxon>Ascomycota</taxon>
        <taxon>Pezizomycotina</taxon>
        <taxon>Eurotiomycetes</taxon>
        <taxon>Chaetothyriomycetidae</taxon>
        <taxon>Chaetothyriales</taxon>
        <taxon>Herpotrichiellaceae</taxon>
        <taxon>Exophiala</taxon>
    </lineage>
</organism>
<dbReference type="OrthoDB" id="978at2759"/>
<evidence type="ECO:0000256" key="6">
    <source>
        <dbReference type="SAM" id="MobiDB-lite"/>
    </source>
</evidence>
<dbReference type="VEuPathDB" id="FungiDB:PV08_02612"/>
<dbReference type="EC" id="2.1.1.22" evidence="2"/>
<dbReference type="SUPFAM" id="SSF53335">
    <property type="entry name" value="S-adenosyl-L-methionine-dependent methyltransferases"/>
    <property type="match status" value="1"/>
</dbReference>
<dbReference type="Gene3D" id="3.40.50.150">
    <property type="entry name" value="Vaccinia Virus protein VP39"/>
    <property type="match status" value="1"/>
</dbReference>
<dbReference type="Proteomes" id="UP000053328">
    <property type="component" value="Unassembled WGS sequence"/>
</dbReference>
<proteinExistence type="inferred from homology"/>
<dbReference type="GeneID" id="27329695"/>
<keyword evidence="4" id="KW-0808">Transferase</keyword>
<dbReference type="InterPro" id="IPR012901">
    <property type="entry name" value="CARME"/>
</dbReference>
<dbReference type="GO" id="GO:0030735">
    <property type="term" value="F:carnosine N-methyltransferase activity"/>
    <property type="evidence" value="ECO:0007669"/>
    <property type="project" value="UniProtKB-EC"/>
</dbReference>
<evidence type="ECO:0000256" key="2">
    <source>
        <dbReference type="ARBA" id="ARBA00012003"/>
    </source>
</evidence>
<dbReference type="PANTHER" id="PTHR12303">
    <property type="entry name" value="CARNOSINE N-METHYLTRANSFERASE"/>
    <property type="match status" value="1"/>
</dbReference>
<keyword evidence="8" id="KW-1185">Reference proteome</keyword>
<dbReference type="SMART" id="SM01296">
    <property type="entry name" value="N2227"/>
    <property type="match status" value="1"/>
</dbReference>
<evidence type="ECO:0000313" key="8">
    <source>
        <dbReference type="Proteomes" id="UP000053328"/>
    </source>
</evidence>
<feature type="compositionally biased region" description="Basic and acidic residues" evidence="6">
    <location>
        <begin position="377"/>
        <end position="397"/>
    </location>
</feature>
<sequence length="504" mass="56178">MSPNDGENIANDGDEPSLSKPLFEDIGPLSDPLERQAIFAALDSYYQYRKNTHYNTTHRRRQNLYALPSSQWQLLSKPPISLLDTLSAIDDAIDYNADLADAILDLGLSSFGLDEQQRQQSNDPALTWRGAAKPNDLSKAHSTIRQFYRDWSYEGFTLEVKPLLDTVLSDLQANLPLNPTSTTTTPAAPPPPELLLPGAGLGRLLFELCRAGYNATGNEISYHQLLASNFILNCTTHEDQYAIYPSATTFTNVTSRRNQLRRHTIPDVHPATAIQARLDHGLPVGEMNMAAGDFILSYSTAECRHAFDGVVSVFFIDTAPNLIRYIETVRNCLRPGGVWINIGPLLWHFDDRVHGGDKNSNDKSNGDDDDDNDDDVDRNNETDANTHPHSHSHDAQRHHSPPHGRPHPHPHQRTHPAEIEDKGIAEPGSFELCDEEVIQLLSQCGFEILRHEILGGDEDENAIDPASTTASRAPFGFGLGYMQDPSSLLQNRYRCSHWVARRKA</sequence>
<feature type="compositionally biased region" description="Basic and acidic residues" evidence="6">
    <location>
        <begin position="357"/>
        <end position="366"/>
    </location>
</feature>
<protein>
    <recommendedName>
        <fullName evidence="2">carnosine N-methyltransferase</fullName>
        <ecNumber evidence="2">2.1.1.22</ecNumber>
    </recommendedName>
</protein>
<accession>A0A0D2C3V7</accession>
<dbReference type="RefSeq" id="XP_016238540.1">
    <property type="nucleotide sequence ID" value="XM_016376970.1"/>
</dbReference>
<dbReference type="EMBL" id="KN847493">
    <property type="protein sequence ID" value="KIW18324.1"/>
    <property type="molecule type" value="Genomic_DNA"/>
</dbReference>